<dbReference type="AlphaFoldDB" id="A0A0F4ER01"/>
<name>A0A0F4ER01_9MYCO</name>
<dbReference type="PATRIC" id="fig|480418.6.peg.2019"/>
<comment type="caution">
    <text evidence="1">The sequence shown here is derived from an EMBL/GenBank/DDBJ whole genome shotgun (WGS) entry which is preliminary data.</text>
</comment>
<evidence type="ECO:0000313" key="1">
    <source>
        <dbReference type="EMBL" id="KJX75401.1"/>
    </source>
</evidence>
<dbReference type="RefSeq" id="WP_236684917.1">
    <property type="nucleotide sequence ID" value="NZ_JRPY01000039.1"/>
</dbReference>
<evidence type="ECO:0000313" key="2">
    <source>
        <dbReference type="Proteomes" id="UP000053699"/>
    </source>
</evidence>
<reference evidence="1 2" key="1">
    <citation type="journal article" date="2015" name="Proc. Natl. Acad. Sci. U.S.A.">
        <title>Insight into the evolution and origin of leprosy bacilli from the genome sequence of Mycobacterium lepromatosis.</title>
        <authorList>
            <person name="Singh P."/>
            <person name="Benjak A."/>
            <person name="Schuenemann V.J."/>
            <person name="Herbig A."/>
            <person name="Avanzi C."/>
            <person name="Busso P."/>
            <person name="Nieselt K."/>
            <person name="Krause J."/>
            <person name="Vera-Cabrera L."/>
            <person name="Cole S.T."/>
        </authorList>
    </citation>
    <scope>NUCLEOTIDE SEQUENCE [LARGE SCALE GENOMIC DNA]</scope>
    <source>
        <strain evidence="1 2">Mx1-22A</strain>
    </source>
</reference>
<protein>
    <submittedName>
        <fullName evidence="1">Uncharacterized protein</fullName>
    </submittedName>
</protein>
<organism evidence="1 2">
    <name type="scientific">Mycobacterium lepromatosis</name>
    <dbReference type="NCBI Taxonomy" id="480418"/>
    <lineage>
        <taxon>Bacteria</taxon>
        <taxon>Bacillati</taxon>
        <taxon>Actinomycetota</taxon>
        <taxon>Actinomycetes</taxon>
        <taxon>Mycobacteriales</taxon>
        <taxon>Mycobacteriaceae</taxon>
        <taxon>Mycobacterium</taxon>
    </lineage>
</organism>
<dbReference type="Proteomes" id="UP000053699">
    <property type="component" value="Unassembled WGS sequence"/>
</dbReference>
<sequence>MAAQEQFLPPTTVAPGAHAFEKRIADLDSEGIWSESVFPSLGMWSSSFHTLELLCEAMRASNDWSEKRSWTTNRG</sequence>
<keyword evidence="2" id="KW-1185">Reference proteome</keyword>
<dbReference type="EMBL" id="JRPY01000039">
    <property type="protein sequence ID" value="KJX75401.1"/>
    <property type="molecule type" value="Genomic_DNA"/>
</dbReference>
<proteinExistence type="predicted"/>
<accession>A0A0F4ER01</accession>
<dbReference type="Gene3D" id="3.20.20.140">
    <property type="entry name" value="Metal-dependent hydrolases"/>
    <property type="match status" value="1"/>
</dbReference>
<gene>
    <name evidence="1" type="ORF">MLPM_0947</name>
</gene>